<name>A0A560W7R3_9MICO</name>
<evidence type="ECO:0000259" key="3">
    <source>
        <dbReference type="SMART" id="SM00829"/>
    </source>
</evidence>
<dbReference type="GO" id="GO:0016628">
    <property type="term" value="F:oxidoreductase activity, acting on the CH-CH group of donors, NAD or NADP as acceptor"/>
    <property type="evidence" value="ECO:0007669"/>
    <property type="project" value="InterPro"/>
</dbReference>
<keyword evidence="1" id="KW-0560">Oxidoreductase</keyword>
<dbReference type="InterPro" id="IPR013149">
    <property type="entry name" value="ADH-like_C"/>
</dbReference>
<evidence type="ECO:0000313" key="4">
    <source>
        <dbReference type="EMBL" id="TWD13664.1"/>
    </source>
</evidence>
<dbReference type="RefSeq" id="WP_211356563.1">
    <property type="nucleotide sequence ID" value="NZ_BAAAYT010000002.1"/>
</dbReference>
<reference evidence="4 5" key="1">
    <citation type="submission" date="2019-06" db="EMBL/GenBank/DDBJ databases">
        <title>Sequencing the genomes of 1000 actinobacteria strains.</title>
        <authorList>
            <person name="Klenk H.-P."/>
        </authorList>
    </citation>
    <scope>NUCLEOTIDE SEQUENCE [LARGE SCALE GENOMIC DNA]</scope>
    <source>
        <strain evidence="4 5">DSM 18935</strain>
    </source>
</reference>
<dbReference type="InterPro" id="IPR045010">
    <property type="entry name" value="MDR_fam"/>
</dbReference>
<gene>
    <name evidence="4" type="ORF">FB557_2294</name>
</gene>
<sequence length="341" mass="35710">MSTPDQSIPTTTREVHLASRPQGAPTPENFRIVETEIPELADGEVLVANSVMSVDPYMRGRMNDVKSYVPPFAIDAPLDGGAVGTVIASRSDDLAVGTSVLHRLGWREHAVLEASSATAVDTSAAADSAYLGVLGMPGITAYAGLLVAGEMREGDTVFVSGAAGAVGSLVGQIARLSGAARVIGSAGSAEKVARLGELGFDAAFDYHDGSVTEQLAAAAPDGIDVYFDNVGGDHLEAAIANLNTDGRVAMCGAIAQYNSTEPPCAPRNLALAIGKRLTLRGFIVGKYADQVREEFQQRMTGWIAADEIRWDETVREGLDAAPQAFMDMLTGANTGKMLVRL</sequence>
<feature type="compositionally biased region" description="Polar residues" evidence="2">
    <location>
        <begin position="1"/>
        <end position="12"/>
    </location>
</feature>
<keyword evidence="5" id="KW-1185">Reference proteome</keyword>
<dbReference type="Gene3D" id="3.40.50.720">
    <property type="entry name" value="NAD(P)-binding Rossmann-like Domain"/>
    <property type="match status" value="1"/>
</dbReference>
<dbReference type="SUPFAM" id="SSF50129">
    <property type="entry name" value="GroES-like"/>
    <property type="match status" value="1"/>
</dbReference>
<dbReference type="Pfam" id="PF00107">
    <property type="entry name" value="ADH_zinc_N"/>
    <property type="match status" value="1"/>
</dbReference>
<organism evidence="4 5">
    <name type="scientific">Marihabitans asiaticum</name>
    <dbReference type="NCBI Taxonomy" id="415218"/>
    <lineage>
        <taxon>Bacteria</taxon>
        <taxon>Bacillati</taxon>
        <taxon>Actinomycetota</taxon>
        <taxon>Actinomycetes</taxon>
        <taxon>Micrococcales</taxon>
        <taxon>Intrasporangiaceae</taxon>
        <taxon>Marihabitans</taxon>
    </lineage>
</organism>
<dbReference type="FunFam" id="3.40.50.720:FF:000121">
    <property type="entry name" value="Prostaglandin reductase 2"/>
    <property type="match status" value="1"/>
</dbReference>
<accession>A0A560W7R3</accession>
<dbReference type="EMBL" id="VIUW01000004">
    <property type="protein sequence ID" value="TWD13664.1"/>
    <property type="molecule type" value="Genomic_DNA"/>
</dbReference>
<dbReference type="InterPro" id="IPR020843">
    <property type="entry name" value="ER"/>
</dbReference>
<dbReference type="Proteomes" id="UP000315628">
    <property type="component" value="Unassembled WGS sequence"/>
</dbReference>
<dbReference type="CDD" id="cd05288">
    <property type="entry name" value="PGDH"/>
    <property type="match status" value="1"/>
</dbReference>
<dbReference type="Pfam" id="PF16884">
    <property type="entry name" value="ADH_N_2"/>
    <property type="match status" value="1"/>
</dbReference>
<feature type="region of interest" description="Disordered" evidence="2">
    <location>
        <begin position="1"/>
        <end position="27"/>
    </location>
</feature>
<dbReference type="InterPro" id="IPR041694">
    <property type="entry name" value="ADH_N_2"/>
</dbReference>
<feature type="domain" description="Enoyl reductase (ER)" evidence="3">
    <location>
        <begin position="25"/>
        <end position="339"/>
    </location>
</feature>
<dbReference type="InterPro" id="IPR011032">
    <property type="entry name" value="GroES-like_sf"/>
</dbReference>
<proteinExistence type="predicted"/>
<dbReference type="SUPFAM" id="SSF51735">
    <property type="entry name" value="NAD(P)-binding Rossmann-fold domains"/>
    <property type="match status" value="1"/>
</dbReference>
<dbReference type="SMART" id="SM00829">
    <property type="entry name" value="PKS_ER"/>
    <property type="match status" value="1"/>
</dbReference>
<comment type="caution">
    <text evidence="4">The sequence shown here is derived from an EMBL/GenBank/DDBJ whole genome shotgun (WGS) entry which is preliminary data.</text>
</comment>
<dbReference type="PANTHER" id="PTHR43205:SF7">
    <property type="entry name" value="PROSTAGLANDIN REDUCTASE 1"/>
    <property type="match status" value="1"/>
</dbReference>
<evidence type="ECO:0000256" key="1">
    <source>
        <dbReference type="ARBA" id="ARBA00023002"/>
    </source>
</evidence>
<dbReference type="InterPro" id="IPR036291">
    <property type="entry name" value="NAD(P)-bd_dom_sf"/>
</dbReference>
<dbReference type="AlphaFoldDB" id="A0A560W7R3"/>
<dbReference type="Gene3D" id="3.90.180.10">
    <property type="entry name" value="Medium-chain alcohol dehydrogenases, catalytic domain"/>
    <property type="match status" value="1"/>
</dbReference>
<dbReference type="PANTHER" id="PTHR43205">
    <property type="entry name" value="PROSTAGLANDIN REDUCTASE"/>
    <property type="match status" value="1"/>
</dbReference>
<evidence type="ECO:0000256" key="2">
    <source>
        <dbReference type="SAM" id="MobiDB-lite"/>
    </source>
</evidence>
<protein>
    <recommendedName>
        <fullName evidence="3">Enoyl reductase (ER) domain-containing protein</fullName>
    </recommendedName>
</protein>
<evidence type="ECO:0000313" key="5">
    <source>
        <dbReference type="Proteomes" id="UP000315628"/>
    </source>
</evidence>